<protein>
    <submittedName>
        <fullName evidence="3">Peptidoglycan-binding protein</fullName>
    </submittedName>
</protein>
<dbReference type="InterPro" id="IPR018392">
    <property type="entry name" value="LysM"/>
</dbReference>
<dbReference type="OrthoDB" id="2149788at2"/>
<proteinExistence type="predicted"/>
<dbReference type="STRING" id="1329250.WOSG25_030360"/>
<evidence type="ECO:0000256" key="2">
    <source>
        <dbReference type="SAM" id="Phobius"/>
    </source>
</evidence>
<name>A0A069CSI5_WEIOS</name>
<evidence type="ECO:0000313" key="3">
    <source>
        <dbReference type="EMBL" id="GAK30439.1"/>
    </source>
</evidence>
<accession>A0A069CSI5</accession>
<evidence type="ECO:0000313" key="4">
    <source>
        <dbReference type="Proteomes" id="UP000030643"/>
    </source>
</evidence>
<feature type="transmembrane region" description="Helical" evidence="2">
    <location>
        <begin position="35"/>
        <end position="55"/>
    </location>
</feature>
<dbReference type="RefSeq" id="WP_027698550.1">
    <property type="nucleotide sequence ID" value="NZ_DF820486.1"/>
</dbReference>
<keyword evidence="4" id="KW-1185">Reference proteome</keyword>
<dbReference type="eggNOG" id="COG1388">
    <property type="taxonomic scope" value="Bacteria"/>
</dbReference>
<evidence type="ECO:0000256" key="1">
    <source>
        <dbReference type="SAM" id="MobiDB-lite"/>
    </source>
</evidence>
<dbReference type="AlphaFoldDB" id="A0A069CSI5"/>
<keyword evidence="2" id="KW-0472">Membrane</keyword>
<keyword evidence="2" id="KW-0812">Transmembrane</keyword>
<keyword evidence="2" id="KW-1133">Transmembrane helix</keyword>
<organism evidence="3 4">
    <name type="scientific">Weissella oryzae (strain DSM 25784 / JCM 18191 / LMG 30913 / SG25)</name>
    <dbReference type="NCBI Taxonomy" id="1329250"/>
    <lineage>
        <taxon>Bacteria</taxon>
        <taxon>Bacillati</taxon>
        <taxon>Bacillota</taxon>
        <taxon>Bacilli</taxon>
        <taxon>Lactobacillales</taxon>
        <taxon>Lactobacillaceae</taxon>
        <taxon>Weissella</taxon>
    </lineage>
</organism>
<sequence length="184" mass="19198">MTEKDNQSKPWEASFDDQPTQRYSRSQTRRRSQRVSMIVGILVAIIIALSFIPVYKYLQELNQPNNDSTGVAALSQSSTTKTSKVDIAASSSKAAAAKSASKKAASESSVAAAKAASSSSAAAASSSAAAASSSSANATAKFASGTLYSFARDNGTTPEALYALNPGLTATNYSQYYGQELKIK</sequence>
<gene>
    <name evidence="3" type="ORF">WOSG25_030360</name>
</gene>
<reference evidence="4" key="1">
    <citation type="journal article" date="2014" name="Genome Announc.">
        <title>Draft genome sequence of Weissella oryzae SG25T, isolated from fermented rice grains.</title>
        <authorList>
            <person name="Tanizawa Y."/>
            <person name="Fujisawa T."/>
            <person name="Mochizuki T."/>
            <person name="Kaminuma E."/>
            <person name="Suzuki Y."/>
            <person name="Nakamura Y."/>
            <person name="Tohno M."/>
        </authorList>
    </citation>
    <scope>NUCLEOTIDE SEQUENCE [LARGE SCALE GENOMIC DNA]</scope>
    <source>
        <strain evidence="4">DSM 25784 / JCM 18191 / LMG 30913 / SG25</strain>
    </source>
</reference>
<dbReference type="Proteomes" id="UP000030643">
    <property type="component" value="Unassembled WGS sequence"/>
</dbReference>
<feature type="region of interest" description="Disordered" evidence="1">
    <location>
        <begin position="1"/>
        <end position="30"/>
    </location>
</feature>
<dbReference type="CDD" id="cd00118">
    <property type="entry name" value="LysM"/>
    <property type="match status" value="1"/>
</dbReference>
<dbReference type="EMBL" id="DF820486">
    <property type="protein sequence ID" value="GAK30439.1"/>
    <property type="molecule type" value="Genomic_DNA"/>
</dbReference>